<sequence length="185" mass="20811">MTATRSWEIIKVAVFIILACLIIYWAVPRILAIGILSGANLIDRVFNFNLSAAIKARANTYPFLYFRPELFVILASHESWPAVEIFLTYWSFTTLMTVLTWLGTAGGQKLFKQTSLADKLAGIVDRWLKFLISHYGRYIIFIPFIFPVIPGIDTASVVAGKLLKINFWIFIAVNSAKAALILCFA</sequence>
<feature type="transmembrane region" description="Helical" evidence="1">
    <location>
        <begin position="165"/>
        <end position="184"/>
    </location>
</feature>
<evidence type="ECO:0000313" key="3">
    <source>
        <dbReference type="Proteomes" id="UP000178023"/>
    </source>
</evidence>
<dbReference type="Proteomes" id="UP000178023">
    <property type="component" value="Unassembled WGS sequence"/>
</dbReference>
<evidence type="ECO:0000313" key="2">
    <source>
        <dbReference type="EMBL" id="OGN08325.1"/>
    </source>
</evidence>
<dbReference type="EMBL" id="MGJL01000007">
    <property type="protein sequence ID" value="OGN08325.1"/>
    <property type="molecule type" value="Genomic_DNA"/>
</dbReference>
<evidence type="ECO:0000256" key="1">
    <source>
        <dbReference type="SAM" id="Phobius"/>
    </source>
</evidence>
<proteinExistence type="predicted"/>
<reference evidence="2 3" key="1">
    <citation type="journal article" date="2016" name="Nat. Commun.">
        <title>Thousands of microbial genomes shed light on interconnected biogeochemical processes in an aquifer system.</title>
        <authorList>
            <person name="Anantharaman K."/>
            <person name="Brown C.T."/>
            <person name="Hug L.A."/>
            <person name="Sharon I."/>
            <person name="Castelle C.J."/>
            <person name="Probst A.J."/>
            <person name="Thomas B.C."/>
            <person name="Singh A."/>
            <person name="Wilkins M.J."/>
            <person name="Karaoz U."/>
            <person name="Brodie E.L."/>
            <person name="Williams K.H."/>
            <person name="Hubbard S.S."/>
            <person name="Banfield J.F."/>
        </authorList>
    </citation>
    <scope>NUCLEOTIDE SEQUENCE [LARGE SCALE GENOMIC DNA]</scope>
</reference>
<gene>
    <name evidence="2" type="ORF">A2750_00730</name>
</gene>
<protein>
    <submittedName>
        <fullName evidence="2">Uncharacterized protein</fullName>
    </submittedName>
</protein>
<feature type="transmembrane region" description="Helical" evidence="1">
    <location>
        <begin position="85"/>
        <end position="103"/>
    </location>
</feature>
<comment type="caution">
    <text evidence="2">The sequence shown here is derived from an EMBL/GenBank/DDBJ whole genome shotgun (WGS) entry which is preliminary data.</text>
</comment>
<dbReference type="AlphaFoldDB" id="A0A1F8F589"/>
<keyword evidence="1" id="KW-0472">Membrane</keyword>
<organism evidence="2 3">
    <name type="scientific">Candidatus Yanofskybacteria bacterium RIFCSPHIGHO2_01_FULL_45_42</name>
    <dbReference type="NCBI Taxonomy" id="1802671"/>
    <lineage>
        <taxon>Bacteria</taxon>
        <taxon>Candidatus Yanofskyibacteriota</taxon>
    </lineage>
</organism>
<keyword evidence="1" id="KW-1133">Transmembrane helix</keyword>
<accession>A0A1F8F589</accession>
<name>A0A1F8F589_9BACT</name>
<feature type="transmembrane region" description="Helical" evidence="1">
    <location>
        <begin position="138"/>
        <end position="159"/>
    </location>
</feature>
<feature type="transmembrane region" description="Helical" evidence="1">
    <location>
        <begin position="12"/>
        <end position="36"/>
    </location>
</feature>
<keyword evidence="1" id="KW-0812">Transmembrane</keyword>